<evidence type="ECO:0000259" key="6">
    <source>
        <dbReference type="PROSITE" id="PS51898"/>
    </source>
</evidence>
<feature type="domain" description="Core-binding (CB)" evidence="7">
    <location>
        <begin position="105"/>
        <end position="186"/>
    </location>
</feature>
<dbReference type="Gene3D" id="1.10.150.130">
    <property type="match status" value="1"/>
</dbReference>
<proteinExistence type="inferred from homology"/>
<evidence type="ECO:0000256" key="4">
    <source>
        <dbReference type="ARBA" id="ARBA00023172"/>
    </source>
</evidence>
<dbReference type="Pfam" id="PF00589">
    <property type="entry name" value="Phage_integrase"/>
    <property type="match status" value="1"/>
</dbReference>
<dbReference type="Pfam" id="PF22022">
    <property type="entry name" value="Phage_int_M"/>
    <property type="match status" value="1"/>
</dbReference>
<dbReference type="InterPro" id="IPR013762">
    <property type="entry name" value="Integrase-like_cat_sf"/>
</dbReference>
<gene>
    <name evidence="8" type="ORF">M3N55_15365</name>
</gene>
<dbReference type="InterPro" id="IPR002104">
    <property type="entry name" value="Integrase_catalytic"/>
</dbReference>
<dbReference type="Gene3D" id="1.10.443.10">
    <property type="entry name" value="Intergrase catalytic core"/>
    <property type="match status" value="1"/>
</dbReference>
<keyword evidence="4" id="KW-0233">DNA recombination</keyword>
<dbReference type="PROSITE" id="PS51900">
    <property type="entry name" value="CB"/>
    <property type="match status" value="1"/>
</dbReference>
<feature type="domain" description="Tyr recombinase" evidence="6">
    <location>
        <begin position="217"/>
        <end position="401"/>
    </location>
</feature>
<comment type="similarity">
    <text evidence="1">Belongs to the 'phage' integrase family.</text>
</comment>
<dbReference type="GO" id="GO:0003677">
    <property type="term" value="F:DNA binding"/>
    <property type="evidence" value="ECO:0007669"/>
    <property type="project" value="UniProtKB-KW"/>
</dbReference>
<keyword evidence="2" id="KW-0229">DNA integration</keyword>
<reference evidence="8 9" key="1">
    <citation type="submission" date="2022-05" db="EMBL/GenBank/DDBJ databases">
        <title>Seasonal and diel survey of microbial diversity of the Tyrrhenian coast.</title>
        <authorList>
            <person name="Gattoni G."/>
            <person name="Corral P."/>
        </authorList>
    </citation>
    <scope>NUCLEOTIDE SEQUENCE [LARGE SCALE GENOMIC DNA]</scope>
    <source>
        <strain evidence="8 9">V10</strain>
    </source>
</reference>
<evidence type="ECO:0000256" key="5">
    <source>
        <dbReference type="PROSITE-ProRule" id="PRU01248"/>
    </source>
</evidence>
<dbReference type="EMBL" id="JALZWP010000024">
    <property type="protein sequence ID" value="MCL1630104.1"/>
    <property type="molecule type" value="Genomic_DNA"/>
</dbReference>
<dbReference type="InterPro" id="IPR050808">
    <property type="entry name" value="Phage_Integrase"/>
</dbReference>
<evidence type="ECO:0000256" key="2">
    <source>
        <dbReference type="ARBA" id="ARBA00022908"/>
    </source>
</evidence>
<evidence type="ECO:0000256" key="1">
    <source>
        <dbReference type="ARBA" id="ARBA00008857"/>
    </source>
</evidence>
<evidence type="ECO:0000259" key="7">
    <source>
        <dbReference type="PROSITE" id="PS51900"/>
    </source>
</evidence>
<organism evidence="8 9">
    <name type="scientific">Roseinatronobacter domitianus</name>
    <dbReference type="NCBI Taxonomy" id="2940293"/>
    <lineage>
        <taxon>Bacteria</taxon>
        <taxon>Pseudomonadati</taxon>
        <taxon>Pseudomonadota</taxon>
        <taxon>Alphaproteobacteria</taxon>
        <taxon>Rhodobacterales</taxon>
        <taxon>Paracoccaceae</taxon>
        <taxon>Roseinatronobacter</taxon>
    </lineage>
</organism>
<dbReference type="InterPro" id="IPR010998">
    <property type="entry name" value="Integrase_recombinase_N"/>
</dbReference>
<sequence length="415" mass="45770">MPRIAKELSAIAVRNLSHPGGVGNVAYAVGGVTGLYLQITPKGARSWLLRYVAQGARRSMGFGPFPEVSLARAREKARDARELIRSGGDPLGEKRAAQEARRSQVTFTDAAEETIKTKASEFRNEKHKKQWRSTLETYAAPTLGDMPVADITVDDIKRVLEPIWTTKTETATRLRGRIEAVLAWATVHGHRTGDNPARWKGNLDAVLPKPKKGSAVEHHPALKIEEAATWFADLKKRKGFASRALEFAALTAARSGEVREATWDELDLTAGVWTIPAGRMKAVREHRVPLSVAAKALLEGMDRMGDSPFVFPAARGGALSDMALSACMKRINEARKGGYLDARSKRPAVPHGLRSTFRDWAAERTEYPAEMAEMALAHQVGSAVERAYRRSDMMDKRRQMMEDWAGFLGATTCQK</sequence>
<dbReference type="PANTHER" id="PTHR30629:SF2">
    <property type="entry name" value="PROPHAGE INTEGRASE INTS-RELATED"/>
    <property type="match status" value="1"/>
</dbReference>
<accession>A0ABT0M5F9</accession>
<dbReference type="Proteomes" id="UP001202550">
    <property type="component" value="Unassembled WGS sequence"/>
</dbReference>
<dbReference type="PROSITE" id="PS51898">
    <property type="entry name" value="TYR_RECOMBINASE"/>
    <property type="match status" value="1"/>
</dbReference>
<dbReference type="RefSeq" id="WP_249060730.1">
    <property type="nucleotide sequence ID" value="NZ_JALZWP010000024.1"/>
</dbReference>
<name>A0ABT0M5F9_9RHOB</name>
<keyword evidence="9" id="KW-1185">Reference proteome</keyword>
<dbReference type="PANTHER" id="PTHR30629">
    <property type="entry name" value="PROPHAGE INTEGRASE"/>
    <property type="match status" value="1"/>
</dbReference>
<dbReference type="InterPro" id="IPR025166">
    <property type="entry name" value="Integrase_DNA_bind_dom"/>
</dbReference>
<keyword evidence="3 5" id="KW-0238">DNA-binding</keyword>
<dbReference type="InterPro" id="IPR044068">
    <property type="entry name" value="CB"/>
</dbReference>
<evidence type="ECO:0000313" key="8">
    <source>
        <dbReference type="EMBL" id="MCL1630104.1"/>
    </source>
</evidence>
<protein>
    <submittedName>
        <fullName evidence="8">Integrase arm-type DNA-binding domain-containing protein</fullName>
    </submittedName>
</protein>
<comment type="caution">
    <text evidence="8">The sequence shown here is derived from an EMBL/GenBank/DDBJ whole genome shotgun (WGS) entry which is preliminary data.</text>
</comment>
<dbReference type="Gene3D" id="3.30.160.390">
    <property type="entry name" value="Integrase, DNA-binding domain"/>
    <property type="match status" value="1"/>
</dbReference>
<dbReference type="SUPFAM" id="SSF56349">
    <property type="entry name" value="DNA breaking-rejoining enzymes"/>
    <property type="match status" value="1"/>
</dbReference>
<dbReference type="CDD" id="cd00801">
    <property type="entry name" value="INT_P4_C"/>
    <property type="match status" value="1"/>
</dbReference>
<dbReference type="InterPro" id="IPR053876">
    <property type="entry name" value="Phage_int_M"/>
</dbReference>
<dbReference type="InterPro" id="IPR011010">
    <property type="entry name" value="DNA_brk_join_enz"/>
</dbReference>
<dbReference type="Pfam" id="PF13356">
    <property type="entry name" value="Arm-DNA-bind_3"/>
    <property type="match status" value="1"/>
</dbReference>
<evidence type="ECO:0000256" key="3">
    <source>
        <dbReference type="ARBA" id="ARBA00023125"/>
    </source>
</evidence>
<evidence type="ECO:0000313" key="9">
    <source>
        <dbReference type="Proteomes" id="UP001202550"/>
    </source>
</evidence>
<dbReference type="InterPro" id="IPR038488">
    <property type="entry name" value="Integrase_DNA-bd_sf"/>
</dbReference>